<dbReference type="GO" id="GO:0005524">
    <property type="term" value="F:ATP binding"/>
    <property type="evidence" value="ECO:0007669"/>
    <property type="project" value="UniProtKB-KW"/>
</dbReference>
<dbReference type="EMBL" id="JACHIV010000001">
    <property type="protein sequence ID" value="MBB5069958.1"/>
    <property type="molecule type" value="Genomic_DNA"/>
</dbReference>
<keyword evidence="7" id="KW-0472">Membrane</keyword>
<keyword evidence="3" id="KW-0067">ATP-binding</keyword>
<dbReference type="InterPro" id="IPR008979">
    <property type="entry name" value="Galactose-bd-like_sf"/>
</dbReference>
<evidence type="ECO:0000259" key="8">
    <source>
        <dbReference type="Pfam" id="PF18559"/>
    </source>
</evidence>
<evidence type="ECO:0000256" key="5">
    <source>
        <dbReference type="ARBA" id="ARBA00023186"/>
    </source>
</evidence>
<dbReference type="InterPro" id="IPR043129">
    <property type="entry name" value="ATPase_NBD"/>
</dbReference>
<sequence>MRYSVGIDLGTSFTSAAISGPNGTRMVQMSPSITVPSVAYPAPGGSLLTGEKALHAVSDPKLVARNFKRRLGDPTSLVLGGSGYSPAALMAAQLRDVLATVSTLVGGRPDSVVLTHPAIWGPYRREHFTEVPRLAVVDDFRLLTEPEAAATHYSSERRLGDGEVVAVYDLGGGTFDTTILRMRGGRMEILGTPEGIEHLGGIDFDEVLTAHIDERLDGAVSELDAADPQAAVALAAIQAMCVRAKEDLSTEPDVRLSVPLPSGPREVTITRLEFNEMIKPSVRLTIEAMHRTTASAGLRVEDLSAVLLAGGSSRVPLVAQTVAAEFNKPVRATLHPKFTVALGAALVSARPRPAAPPPPPAPAEPAPASASASAEPTVVIKTPARPQRRKWLVPAISAAAVLVVGAAVALFATAGSGAPSEPLPLYDGAPVAPFTGYVGSDSDGWNGTAVEPGGTEQPPHITAEPDADGLRVTWTDEDPAQFYLQTANPESAVDLSAYAEHGGAVVFDVVPHVAPTDGYTKIAMHCHHPCGAELPATDLFGDLPVAQPTTMKIPLSCFTSAGLDPKQVNTPFLVYSQRRMDITFSDVRVEPGAADAPDATPCTELR</sequence>
<keyword evidence="7" id="KW-0812">Transmembrane</keyword>
<proteinExistence type="inferred from homology"/>
<dbReference type="InterPro" id="IPR041443">
    <property type="entry name" value="Exop_C"/>
</dbReference>
<evidence type="ECO:0000256" key="1">
    <source>
        <dbReference type="ARBA" id="ARBA00007381"/>
    </source>
</evidence>
<feature type="compositionally biased region" description="Low complexity" evidence="6">
    <location>
        <begin position="366"/>
        <end position="376"/>
    </location>
</feature>
<comment type="caution">
    <text evidence="9">The sequence shown here is derived from an EMBL/GenBank/DDBJ whole genome shotgun (WGS) entry which is preliminary data.</text>
</comment>
<dbReference type="GO" id="GO:0140662">
    <property type="term" value="F:ATP-dependent protein folding chaperone"/>
    <property type="evidence" value="ECO:0007669"/>
    <property type="project" value="InterPro"/>
</dbReference>
<comment type="similarity">
    <text evidence="1">Belongs to the heat shock protein 70 family.</text>
</comment>
<evidence type="ECO:0000256" key="4">
    <source>
        <dbReference type="ARBA" id="ARBA00023016"/>
    </source>
</evidence>
<keyword evidence="4" id="KW-0346">Stress response</keyword>
<dbReference type="Pfam" id="PF18559">
    <property type="entry name" value="Exop_C"/>
    <property type="match status" value="1"/>
</dbReference>
<dbReference type="InterPro" id="IPR013126">
    <property type="entry name" value="Hsp_70_fam"/>
</dbReference>
<gene>
    <name evidence="9" type="ORF">BJ969_003046</name>
</gene>
<feature type="transmembrane region" description="Helical" evidence="7">
    <location>
        <begin position="391"/>
        <end position="412"/>
    </location>
</feature>
<feature type="compositionally biased region" description="Pro residues" evidence="6">
    <location>
        <begin position="353"/>
        <end position="365"/>
    </location>
</feature>
<keyword evidence="2" id="KW-0547">Nucleotide-binding</keyword>
<evidence type="ECO:0000256" key="7">
    <source>
        <dbReference type="SAM" id="Phobius"/>
    </source>
</evidence>
<dbReference type="Gene3D" id="3.30.420.40">
    <property type="match status" value="2"/>
</dbReference>
<dbReference type="InterPro" id="IPR018181">
    <property type="entry name" value="Heat_shock_70_CS"/>
</dbReference>
<reference evidence="9 10" key="1">
    <citation type="submission" date="2020-08" db="EMBL/GenBank/DDBJ databases">
        <title>Sequencing the genomes of 1000 actinobacteria strains.</title>
        <authorList>
            <person name="Klenk H.-P."/>
        </authorList>
    </citation>
    <scope>NUCLEOTIDE SEQUENCE [LARGE SCALE GENOMIC DNA]</scope>
    <source>
        <strain evidence="9 10">DSM 45582</strain>
    </source>
</reference>
<keyword evidence="10" id="KW-1185">Reference proteome</keyword>
<feature type="region of interest" description="Disordered" evidence="6">
    <location>
        <begin position="442"/>
        <end position="462"/>
    </location>
</feature>
<evidence type="ECO:0000313" key="9">
    <source>
        <dbReference type="EMBL" id="MBB5069958.1"/>
    </source>
</evidence>
<dbReference type="SUPFAM" id="SSF49785">
    <property type="entry name" value="Galactose-binding domain-like"/>
    <property type="match status" value="1"/>
</dbReference>
<evidence type="ECO:0000256" key="6">
    <source>
        <dbReference type="SAM" id="MobiDB-lite"/>
    </source>
</evidence>
<evidence type="ECO:0000256" key="2">
    <source>
        <dbReference type="ARBA" id="ARBA00022741"/>
    </source>
</evidence>
<dbReference type="PANTHER" id="PTHR42749:SF1">
    <property type="entry name" value="CELL SHAPE-DETERMINING PROTEIN MREB"/>
    <property type="match status" value="1"/>
</dbReference>
<dbReference type="PANTHER" id="PTHR42749">
    <property type="entry name" value="CELL SHAPE-DETERMINING PROTEIN MREB"/>
    <property type="match status" value="1"/>
</dbReference>
<dbReference type="SUPFAM" id="SSF53067">
    <property type="entry name" value="Actin-like ATPase domain"/>
    <property type="match status" value="2"/>
</dbReference>
<keyword evidence="7" id="KW-1133">Transmembrane helix</keyword>
<evidence type="ECO:0000256" key="3">
    <source>
        <dbReference type="ARBA" id="ARBA00022840"/>
    </source>
</evidence>
<accession>A0A840NI45</accession>
<name>A0A840NI45_9PSEU</name>
<feature type="domain" description="ExoP galactose-binding-like" evidence="8">
    <location>
        <begin position="467"/>
        <end position="588"/>
    </location>
</feature>
<dbReference type="Proteomes" id="UP000580474">
    <property type="component" value="Unassembled WGS sequence"/>
</dbReference>
<dbReference type="Gene3D" id="3.90.640.10">
    <property type="entry name" value="Actin, Chain A, domain 4"/>
    <property type="match status" value="1"/>
</dbReference>
<dbReference type="AlphaFoldDB" id="A0A840NI45"/>
<evidence type="ECO:0000313" key="10">
    <source>
        <dbReference type="Proteomes" id="UP000580474"/>
    </source>
</evidence>
<keyword evidence="5" id="KW-0143">Chaperone</keyword>
<dbReference type="Pfam" id="PF00012">
    <property type="entry name" value="HSP70"/>
    <property type="match status" value="1"/>
</dbReference>
<dbReference type="RefSeq" id="WP_343071420.1">
    <property type="nucleotide sequence ID" value="NZ_JACHIV010000001.1"/>
</dbReference>
<protein>
    <submittedName>
        <fullName evidence="9">Actin-like ATPase involved in cell morphogenesis</fullName>
    </submittedName>
</protein>
<dbReference type="PROSITE" id="PS01036">
    <property type="entry name" value="HSP70_3"/>
    <property type="match status" value="1"/>
</dbReference>
<dbReference type="PRINTS" id="PR00301">
    <property type="entry name" value="HEATSHOCK70"/>
</dbReference>
<dbReference type="Gene3D" id="2.60.120.430">
    <property type="entry name" value="Galactose-binding lectin"/>
    <property type="match status" value="1"/>
</dbReference>
<organism evidence="9 10">
    <name type="scientific">Saccharopolyspora gloriosae</name>
    <dbReference type="NCBI Taxonomy" id="455344"/>
    <lineage>
        <taxon>Bacteria</taxon>
        <taxon>Bacillati</taxon>
        <taxon>Actinomycetota</taxon>
        <taxon>Actinomycetes</taxon>
        <taxon>Pseudonocardiales</taxon>
        <taxon>Pseudonocardiaceae</taxon>
        <taxon>Saccharopolyspora</taxon>
    </lineage>
</organism>
<feature type="region of interest" description="Disordered" evidence="6">
    <location>
        <begin position="350"/>
        <end position="381"/>
    </location>
</feature>
<dbReference type="PROSITE" id="PS00329">
    <property type="entry name" value="HSP70_2"/>
    <property type="match status" value="1"/>
</dbReference>